<dbReference type="SUPFAM" id="SSF49785">
    <property type="entry name" value="Galactose-binding domain-like"/>
    <property type="match status" value="1"/>
</dbReference>
<sequence>MEKIIDKTYDFVVVGGGLSGMCASIAAARKGVHTALVHDRPVLGGNASSEIRMHICGANRHGQNPNARETGILEEILLENKRRNPHMVYPIFDMILWEKVRFQENLDLFLNCYANQVEVENDKIRKVTAFQMTSEREYHFYAKLFLDSTGDGSIGEKAGAIYRVGREARSEFGENLAPEEADTATMGNSMMFKARDMEENAPFICPDWANQYTEQDLKNRDHTDATSGYWWNELGGTRYDTIDDAQEINEELLKSLAGLWDHIKNGGDHAADQLELEWVGFLPAKRESRRFVGDYILKQSDIDEKKVFEDAVAYGGWTMDLHTADGLLSADDVPTVWNPVKEWYTVPYRCLYSKNIRNLFLGGRIISCSHVAFSSSRVMGTCAVVGQAVGTAASIAVEKHIDPREVGSYIQLLQRELMKDDCFIPGYCYEDKENFAATAEITASSHEKGCEPRNVMNGYARADQRHTNCWRSKITEGLEPELTLNFNEIKTIHEIRLIFDSNLSKEITPSINKSVLERQDQGSPIELVRDYEIEFLHNGKIRNTLRYKSEGQRLNILCFDEGIKKVDAVRVRILNTYGSKFASVFEVRIY</sequence>
<dbReference type="InterPro" id="IPR039650">
    <property type="entry name" value="HdrA-like"/>
</dbReference>
<dbReference type="GO" id="GO:0046872">
    <property type="term" value="F:metal ion binding"/>
    <property type="evidence" value="ECO:0007669"/>
    <property type="project" value="UniProtKB-KW"/>
</dbReference>
<dbReference type="GO" id="GO:0051539">
    <property type="term" value="F:4 iron, 4 sulfur cluster binding"/>
    <property type="evidence" value="ECO:0007669"/>
    <property type="project" value="UniProtKB-KW"/>
</dbReference>
<dbReference type="GO" id="GO:0016491">
    <property type="term" value="F:oxidoreductase activity"/>
    <property type="evidence" value="ECO:0007669"/>
    <property type="project" value="UniProtKB-KW"/>
</dbReference>
<dbReference type="InterPro" id="IPR008979">
    <property type="entry name" value="Galactose-bd-like_sf"/>
</dbReference>
<keyword evidence="7" id="KW-1185">Reference proteome</keyword>
<dbReference type="EMBL" id="CP063304">
    <property type="protein sequence ID" value="QOV19901.1"/>
    <property type="molecule type" value="Genomic_DNA"/>
</dbReference>
<dbReference type="PANTHER" id="PTHR43498:SF1">
    <property type="entry name" value="COB--COM HETERODISULFIDE REDUCTASE IRON-SULFUR SUBUNIT A"/>
    <property type="match status" value="1"/>
</dbReference>
<evidence type="ECO:0000313" key="7">
    <source>
        <dbReference type="Proteomes" id="UP000593601"/>
    </source>
</evidence>
<dbReference type="Pfam" id="PF12831">
    <property type="entry name" value="FAD_oxidored"/>
    <property type="match status" value="1"/>
</dbReference>
<dbReference type="KEGG" id="bliq:INP51_02735"/>
<evidence type="ECO:0000256" key="1">
    <source>
        <dbReference type="ARBA" id="ARBA00022485"/>
    </source>
</evidence>
<protein>
    <submittedName>
        <fullName evidence="6">FAD-dependent oxidoreductase</fullName>
    </submittedName>
</protein>
<keyword evidence="1" id="KW-0004">4Fe-4S</keyword>
<evidence type="ECO:0000256" key="4">
    <source>
        <dbReference type="ARBA" id="ARBA00023004"/>
    </source>
</evidence>
<keyword evidence="4" id="KW-0408">Iron</keyword>
<accession>A0A7M2RIL2</accession>
<evidence type="ECO:0000313" key="6">
    <source>
        <dbReference type="EMBL" id="QOV19901.1"/>
    </source>
</evidence>
<dbReference type="RefSeq" id="WP_193736221.1">
    <property type="nucleotide sequence ID" value="NZ_CP063304.1"/>
</dbReference>
<keyword evidence="3" id="KW-0560">Oxidoreductase</keyword>
<evidence type="ECO:0000256" key="5">
    <source>
        <dbReference type="ARBA" id="ARBA00023014"/>
    </source>
</evidence>
<dbReference type="Gene3D" id="2.60.120.260">
    <property type="entry name" value="Galactose-binding domain-like"/>
    <property type="match status" value="1"/>
</dbReference>
<reference evidence="6 7" key="1">
    <citation type="submission" date="2020-10" db="EMBL/GenBank/DDBJ databases">
        <title>Blautia liquoris sp.nov., isolated from the mud in a fermentation cellar used for the production of Chinese strong-flavoured liquor.</title>
        <authorList>
            <person name="Lu L."/>
        </authorList>
    </citation>
    <scope>NUCLEOTIDE SEQUENCE [LARGE SCALE GENOMIC DNA]</scope>
    <source>
        <strain evidence="6 7">LZLJ-3</strain>
    </source>
</reference>
<dbReference type="Proteomes" id="UP000593601">
    <property type="component" value="Chromosome"/>
</dbReference>
<evidence type="ECO:0000256" key="2">
    <source>
        <dbReference type="ARBA" id="ARBA00022723"/>
    </source>
</evidence>
<dbReference type="PANTHER" id="PTHR43498">
    <property type="entry name" value="FERREDOXIN:COB-COM HETERODISULFIDE REDUCTASE SUBUNIT A"/>
    <property type="match status" value="1"/>
</dbReference>
<dbReference type="InterPro" id="IPR036188">
    <property type="entry name" value="FAD/NAD-bd_sf"/>
</dbReference>
<evidence type="ECO:0000256" key="3">
    <source>
        <dbReference type="ARBA" id="ARBA00023002"/>
    </source>
</evidence>
<dbReference type="SUPFAM" id="SSF51905">
    <property type="entry name" value="FAD/NAD(P)-binding domain"/>
    <property type="match status" value="1"/>
</dbReference>
<name>A0A7M2RIL2_9FIRM</name>
<gene>
    <name evidence="6" type="ORF">INP51_02735</name>
</gene>
<organism evidence="6 7">
    <name type="scientific">Blautia liquoris</name>
    <dbReference type="NCBI Taxonomy" id="2779518"/>
    <lineage>
        <taxon>Bacteria</taxon>
        <taxon>Bacillati</taxon>
        <taxon>Bacillota</taxon>
        <taxon>Clostridia</taxon>
        <taxon>Lachnospirales</taxon>
        <taxon>Lachnospiraceae</taxon>
        <taxon>Blautia</taxon>
    </lineage>
</organism>
<keyword evidence="5" id="KW-0411">Iron-sulfur</keyword>
<dbReference type="AlphaFoldDB" id="A0A7M2RIL2"/>
<keyword evidence="2" id="KW-0479">Metal-binding</keyword>
<proteinExistence type="predicted"/>
<dbReference type="Gene3D" id="3.50.50.60">
    <property type="entry name" value="FAD/NAD(P)-binding domain"/>
    <property type="match status" value="1"/>
</dbReference>